<sequence>MVYKKIFPSSKLADKPKPWRKSLLLEVVYGRWTLIRHSVVSKFWRFKDAEYGTLFNLLDNYIPLVLSIYSISFKLNHFSEYFRAMIRIWIMFTCLKRRHYNKAPLVWINMCAHWGKHSTNLYQLLRNYIAIFDEYPVENTHTILCAQSKPSDTAEQLRKKSKQIFQSKEQQDNFRSHFTSPSQFSFSQNQLKFLKVKCAQILCSIFTQISSSPGQSSFFSNRNTGSHVTHVKSPNIRQNNPVKMSVLPLGYHTQVRADQTKQCDLPDCENSNPNEDWILLTGCFHSFHKTCLNDVISCPLSKDFLKDKIEELGKIAKQALFNPSSSSYVADNREEGSDAGLDSLSETTAIREMGQDEFNNVIRQLNNGIATTTQPQVNLVLRLLYIAENVIILLGDTADLTVHRFNVLIVHKTSALRTHSGFSSCTCSWHRNQNKAQSVTQAASTQQINVIRNQHMDVTEWLLPSYICQSTIGGRLNGSNACTVIAMLTASHFLENTISIPQQLQDLKVLIPIYSHLIFKGNHIYSSFNVPAQQPNLDVKDVLHYNHDSFQKIKLAPDVGIFTTEDLKNYLTSYQQQNQQFPVALIVPPDRTMVLCFHQTSICLFESHKHGHQGGISLKLLWKYQQSCKVP</sequence>
<comment type="caution">
    <text evidence="1">The sequence shown here is derived from an EMBL/GenBank/DDBJ whole genome shotgun (WGS) entry which is preliminary data.</text>
</comment>
<reference evidence="1" key="1">
    <citation type="journal article" date="2023" name="G3 (Bethesda)">
        <title>Whole genome assembly and annotation of the endangered Caribbean coral Acropora cervicornis.</title>
        <authorList>
            <person name="Selwyn J.D."/>
            <person name="Vollmer S.V."/>
        </authorList>
    </citation>
    <scope>NUCLEOTIDE SEQUENCE</scope>
    <source>
        <strain evidence="1">K2</strain>
    </source>
</reference>
<protein>
    <submittedName>
        <fullName evidence="1">Uncharacterized protein</fullName>
    </submittedName>
</protein>
<keyword evidence="2" id="KW-1185">Reference proteome</keyword>
<name>A0AAD9PYE1_ACRCE</name>
<reference evidence="1" key="2">
    <citation type="journal article" date="2023" name="Science">
        <title>Genomic signatures of disease resistance in endangered staghorn corals.</title>
        <authorList>
            <person name="Vollmer S.V."/>
            <person name="Selwyn J.D."/>
            <person name="Despard B.A."/>
            <person name="Roesel C.L."/>
        </authorList>
    </citation>
    <scope>NUCLEOTIDE SEQUENCE</scope>
    <source>
        <strain evidence="1">K2</strain>
    </source>
</reference>
<dbReference type="AlphaFoldDB" id="A0AAD9PYE1"/>
<gene>
    <name evidence="1" type="ORF">P5673_027730</name>
</gene>
<evidence type="ECO:0000313" key="1">
    <source>
        <dbReference type="EMBL" id="KAK2551336.1"/>
    </source>
</evidence>
<dbReference type="Proteomes" id="UP001249851">
    <property type="component" value="Unassembled WGS sequence"/>
</dbReference>
<accession>A0AAD9PYE1</accession>
<dbReference type="EMBL" id="JARQWQ010000098">
    <property type="protein sequence ID" value="KAK2551336.1"/>
    <property type="molecule type" value="Genomic_DNA"/>
</dbReference>
<organism evidence="1 2">
    <name type="scientific">Acropora cervicornis</name>
    <name type="common">Staghorn coral</name>
    <dbReference type="NCBI Taxonomy" id="6130"/>
    <lineage>
        <taxon>Eukaryota</taxon>
        <taxon>Metazoa</taxon>
        <taxon>Cnidaria</taxon>
        <taxon>Anthozoa</taxon>
        <taxon>Hexacorallia</taxon>
        <taxon>Scleractinia</taxon>
        <taxon>Astrocoeniina</taxon>
        <taxon>Acroporidae</taxon>
        <taxon>Acropora</taxon>
    </lineage>
</organism>
<evidence type="ECO:0000313" key="2">
    <source>
        <dbReference type="Proteomes" id="UP001249851"/>
    </source>
</evidence>
<proteinExistence type="predicted"/>